<gene>
    <name evidence="2" type="ORF">RHTO_06036</name>
</gene>
<evidence type="ECO:0000313" key="3">
    <source>
        <dbReference type="Proteomes" id="UP000016926"/>
    </source>
</evidence>
<dbReference type="HOGENOM" id="CLU_834586_0_0_1"/>
<accession>M7WTW4</accession>
<name>M7WTW4_RHOT1</name>
<dbReference type="GeneID" id="27370049"/>
<feature type="compositionally biased region" description="Polar residues" evidence="1">
    <location>
        <begin position="85"/>
        <end position="109"/>
    </location>
</feature>
<sequence>MSVDDAPIAAVKLPSPSHGTASSDVGPTDGALDSLGTSPAAASPSVKPKGTACEAASHVGDDLTVSASPAPSGSQPLDIAPPSLKLQSSALTNQDQGQAPSSSGSLDQNSAALPLSFGSPPASSPASRSPTPITPTPLSKRKGKEPEQVAEDHDSDSDSAASTSALHASLPSRSPTPTPPPRPAKGKGKAPVDESDESDKSDEQAPVPVRRSPRRSSRRTPISPASITRSDDESISSSDDEPQFSGEDKEVQTPPSSPASRSRDSSAYQVPHTRWTDAEETVLRISRTSKPKKLKKTVAGTVERRPASDVMVDAVGKKEREELYLAGMTGWPR</sequence>
<dbReference type="RefSeq" id="XP_016275151.1">
    <property type="nucleotide sequence ID" value="XM_016419697.1"/>
</dbReference>
<feature type="compositionally biased region" description="Low complexity" evidence="1">
    <location>
        <begin position="158"/>
        <end position="173"/>
    </location>
</feature>
<feature type="region of interest" description="Disordered" evidence="1">
    <location>
        <begin position="1"/>
        <end position="275"/>
    </location>
</feature>
<keyword evidence="3" id="KW-1185">Reference proteome</keyword>
<evidence type="ECO:0000313" key="2">
    <source>
        <dbReference type="EMBL" id="EMS24032.1"/>
    </source>
</evidence>
<evidence type="ECO:0000256" key="1">
    <source>
        <dbReference type="SAM" id="MobiDB-lite"/>
    </source>
</evidence>
<dbReference type="EMBL" id="KB722645">
    <property type="protein sequence ID" value="EMS24032.1"/>
    <property type="molecule type" value="Genomic_DNA"/>
</dbReference>
<feature type="compositionally biased region" description="Polar residues" evidence="1">
    <location>
        <begin position="65"/>
        <end position="75"/>
    </location>
</feature>
<feature type="compositionally biased region" description="Pro residues" evidence="1">
    <location>
        <begin position="174"/>
        <end position="183"/>
    </location>
</feature>
<reference evidence="2 3" key="1">
    <citation type="journal article" date="2012" name="Nat. Commun.">
        <title>A multi-omic map of the lipid-producing yeast Rhodosporidium toruloides.</title>
        <authorList>
            <person name="Zhu Z."/>
            <person name="Zhang S."/>
            <person name="Liu H."/>
            <person name="Shen H."/>
            <person name="Lin X."/>
            <person name="Yang F."/>
            <person name="Zhou Y.J."/>
            <person name="Jin G."/>
            <person name="Ye M."/>
            <person name="Zou H."/>
            <person name="Zou H."/>
            <person name="Zhao Z.K."/>
        </authorList>
    </citation>
    <scope>NUCLEOTIDE SEQUENCE [LARGE SCALE GENOMIC DNA]</scope>
    <source>
        <strain evidence="2 3">NP11</strain>
    </source>
</reference>
<organism evidence="2 3">
    <name type="scientific">Rhodotorula toruloides (strain NP11)</name>
    <name type="common">Yeast</name>
    <name type="synonym">Rhodosporidium toruloides</name>
    <dbReference type="NCBI Taxonomy" id="1130832"/>
    <lineage>
        <taxon>Eukaryota</taxon>
        <taxon>Fungi</taxon>
        <taxon>Dikarya</taxon>
        <taxon>Basidiomycota</taxon>
        <taxon>Pucciniomycotina</taxon>
        <taxon>Microbotryomycetes</taxon>
        <taxon>Sporidiobolales</taxon>
        <taxon>Sporidiobolaceae</taxon>
        <taxon>Rhodotorula</taxon>
    </lineage>
</organism>
<feature type="compositionally biased region" description="Low complexity" evidence="1">
    <location>
        <begin position="110"/>
        <end position="131"/>
    </location>
</feature>
<dbReference type="Proteomes" id="UP000016926">
    <property type="component" value="Unassembled WGS sequence"/>
</dbReference>
<proteinExistence type="predicted"/>
<dbReference type="AlphaFoldDB" id="M7WTW4"/>
<protein>
    <submittedName>
        <fullName evidence="2">Uncharacterized protein</fullName>
    </submittedName>
</protein>